<evidence type="ECO:0000313" key="5">
    <source>
        <dbReference type="Proteomes" id="UP000527860"/>
    </source>
</evidence>
<accession>A0A0C2E4B0</accession>
<evidence type="ECO:0000313" key="3">
    <source>
        <dbReference type="EMBL" id="MDB0581092.1"/>
    </source>
</evidence>
<dbReference type="RefSeq" id="WP_040106436.1">
    <property type="nucleotide sequence ID" value="NZ_JABEVU030000001.1"/>
</dbReference>
<gene>
    <name evidence="3" type="ORF">F7P68_0011180</name>
    <name evidence="2" type="ORF">SN16_09775</name>
</gene>
<dbReference type="EMBL" id="JXII01000008">
    <property type="protein sequence ID" value="KIH70232.1"/>
    <property type="molecule type" value="Genomic_DNA"/>
</dbReference>
<name>A0A0C2E4B0_9STAP</name>
<feature type="region of interest" description="Disordered" evidence="1">
    <location>
        <begin position="64"/>
        <end position="86"/>
    </location>
</feature>
<dbReference type="Proteomes" id="UP000031546">
    <property type="component" value="Unassembled WGS sequence"/>
</dbReference>
<dbReference type="STRING" id="45670.SN16_09775"/>
<reference evidence="2 4" key="1">
    <citation type="submission" date="2015-01" db="EMBL/GenBank/DDBJ databases">
        <title>Genome sequences of high lactate-tolerant strain Salinicoccus roseus W12 with industrial interest.</title>
        <authorList>
            <person name="Wang H."/>
            <person name="Yu B."/>
        </authorList>
    </citation>
    <scope>NUCLEOTIDE SEQUENCE [LARGE SCALE GENOMIC DNA]</scope>
    <source>
        <strain evidence="2 4">W12</strain>
    </source>
</reference>
<sequence length="138" mass="15775">MPYTMNDYPDSLKNMEKLERKKAIDIINALLEEGYDEGRAIPIGTEQAQEWYQDASQKELDELKNEKVTDHEKDPGSQGGKIADNNVEVFFEDSEWKVQTKGAKRPSNTYDNKNDAISRAKEIAENRGAETIIHNKNE</sequence>
<dbReference type="Pfam" id="PF09954">
    <property type="entry name" value="DUF2188"/>
    <property type="match status" value="1"/>
</dbReference>
<feature type="compositionally biased region" description="Basic and acidic residues" evidence="1">
    <location>
        <begin position="64"/>
        <end position="75"/>
    </location>
</feature>
<keyword evidence="5" id="KW-1185">Reference proteome</keyword>
<organism evidence="2 4">
    <name type="scientific">Salinicoccus roseus</name>
    <dbReference type="NCBI Taxonomy" id="45670"/>
    <lineage>
        <taxon>Bacteria</taxon>
        <taxon>Bacillati</taxon>
        <taxon>Bacillota</taxon>
        <taxon>Bacilli</taxon>
        <taxon>Bacillales</taxon>
        <taxon>Staphylococcaceae</taxon>
        <taxon>Salinicoccus</taxon>
    </lineage>
</organism>
<dbReference type="GeneID" id="77845845"/>
<evidence type="ECO:0000256" key="1">
    <source>
        <dbReference type="SAM" id="MobiDB-lite"/>
    </source>
</evidence>
<evidence type="ECO:0000313" key="4">
    <source>
        <dbReference type="Proteomes" id="UP000031546"/>
    </source>
</evidence>
<proteinExistence type="predicted"/>
<reference evidence="3" key="2">
    <citation type="submission" date="2020-04" db="EMBL/GenBank/DDBJ databases">
        <authorList>
            <person name="Tanveer F."/>
            <person name="Xie Y."/>
            <person name="Shinwari Z.K."/>
        </authorList>
    </citation>
    <scope>NUCLEOTIDE SEQUENCE</scope>
    <source>
        <strain evidence="3">MOSEL-ME25</strain>
    </source>
</reference>
<dbReference type="AlphaFoldDB" id="A0A0C2E4B0"/>
<evidence type="ECO:0000313" key="2">
    <source>
        <dbReference type="EMBL" id="KIH70232.1"/>
    </source>
</evidence>
<dbReference type="EMBL" id="JABEVU030000001">
    <property type="protein sequence ID" value="MDB0581092.1"/>
    <property type="molecule type" value="Genomic_DNA"/>
</dbReference>
<dbReference type="Proteomes" id="UP000527860">
    <property type="component" value="Unassembled WGS sequence"/>
</dbReference>
<reference evidence="3" key="3">
    <citation type="submission" date="2022-12" db="EMBL/GenBank/DDBJ databases">
        <title>Genome analysis and biological profiling of marine Salinicoccus roseus MOSEL-ME25.</title>
        <authorList>
            <person name="Mirza F.T."/>
            <person name="Xie Y."/>
            <person name="Shinwari Z.K."/>
        </authorList>
    </citation>
    <scope>NUCLEOTIDE SEQUENCE</scope>
    <source>
        <strain evidence="3">MOSEL-ME25</strain>
    </source>
</reference>
<comment type="caution">
    <text evidence="2">The sequence shown here is derived from an EMBL/GenBank/DDBJ whole genome shotgun (WGS) entry which is preliminary data.</text>
</comment>
<dbReference type="InterPro" id="IPR018691">
    <property type="entry name" value="DUF2188"/>
</dbReference>
<dbReference type="OrthoDB" id="8858565at2"/>
<protein>
    <submittedName>
        <fullName evidence="3">DUF2188 domain-containing protein</fullName>
    </submittedName>
</protein>